<sequence length="1185" mass="127937">MFAKRFLQKKLHQGGGGEKGGGGGGGGGAAGDVAQLDAQIALHYGVPYAASVMAFDPVQRLLAVGTLDGRIKIFGGDNIEGILISPKSMPYKYLQFIQNQGLLIAVSNENEIQVWNLEFRQLFHSSQWDTNITAFSVIEGTFLMYLGDENGLLSVLKYDVYDGKLQKMPYNVSIHSLAEAAGVPLLDTQPIVGILPQPNTLGTRVLIAYEKGFLVLWDVSEDHAVAVRGYGDLHMKGQITGAQTHASEDQIDNVDENEEEREICSLCWASRGGSTVAVGYITGDILLWDMTAVSSRQGKQTDVSSNVVKLQLASGSRRLPVIVLHWSAGSAKDTTKGGKLFVYGGDDMGSEEVLTVLSLESSNGLESVRCASRVDLKLDGSFADMILIPDTGVPDKTRTSALFILTNPGQLNFYDGGALFSARKSEEEYAQPEAQKFPVVVPTIDPSITVTNMYSLTGREHPSISLKKFCARQIVAPPISGNMKWPLTGGVPSEMSLKEDHAVERIYVAGYQDGSVRIWDATFPILMPMFVLDAKVPDVILDGANASVSSLAFCSLNMTFAVGTTSGLVRMYKLQENSGDSSFHFVSGSKQEVHAVHHGRGFHCHVAFMASNSPVRSLRFTSSGEALAVGYQNGQVAMFDASQLSVIFSVDCTSGTNSPVVSVSIYSVGASAAKAGPSQKEIATNAKFPTDVVLSLSKDARLTVVDSTSGLIINSLLLDEKQCSALLMYVLIDGASDEEQAQLPEDKLPCQSQTGKEHVLDQKQVQGAETNKKSASLHPQSGGSDSLLLVCFEDVVLLFSLASLIQGSNKHLHKTKLTKKCCWSAIFKNKDDKACGLILFYQTGIIELRSLPSLDILAESSLMELLRWSYKTGMDKTMSSSNGQIALVNGSEFAIISLIASENDFRIPESLPCLHDKVLAAAAEAAMSISTDQKGKQNPAAGVIGGIIKGLKGKADENANLRKSFNSQTPSELLESIFLKGPYVEPSLAYPDDPIEELSIDDIEIDDEVPLSPPPASSSASHMNKKATVEDERAKLFEGSSDADKPRMRSTQEILTKYKFGGDATAAAAHAKDKLMQRQEKLEENKPADRRASRRGGKFRFTCPGARENNGEQEVVETVNYSGFSHHCILSYAKYIQLLVLGNALFAGCCYLSWHSSAHSAPSLCCVYLCSWTTAACQGDCLPCH</sequence>
<dbReference type="SMART" id="SM00320">
    <property type="entry name" value="WD40"/>
    <property type="match status" value="5"/>
</dbReference>
<dbReference type="GO" id="GO:0005886">
    <property type="term" value="C:plasma membrane"/>
    <property type="evidence" value="ECO:0007669"/>
    <property type="project" value="TreeGrafter"/>
</dbReference>
<protein>
    <recommendedName>
        <fullName evidence="4">Anaphase-promoting complex subunit 4-like WD40 domain-containing protein</fullName>
    </recommendedName>
</protein>
<dbReference type="InterPro" id="IPR015943">
    <property type="entry name" value="WD40/YVTN_repeat-like_dom_sf"/>
</dbReference>
<feature type="region of interest" description="Disordered" evidence="3">
    <location>
        <begin position="1008"/>
        <end position="1030"/>
    </location>
</feature>
<dbReference type="GO" id="GO:0019905">
    <property type="term" value="F:syntaxin binding"/>
    <property type="evidence" value="ECO:0007669"/>
    <property type="project" value="TreeGrafter"/>
</dbReference>
<dbReference type="GO" id="GO:0005096">
    <property type="term" value="F:GTPase activator activity"/>
    <property type="evidence" value="ECO:0007669"/>
    <property type="project" value="TreeGrafter"/>
</dbReference>
<accession>A0A9R1NJ67</accession>
<dbReference type="GO" id="GO:0006893">
    <property type="term" value="P:Golgi to plasma membrane transport"/>
    <property type="evidence" value="ECO:0007669"/>
    <property type="project" value="TreeGrafter"/>
</dbReference>
<evidence type="ECO:0000259" key="4">
    <source>
        <dbReference type="Pfam" id="PF12894"/>
    </source>
</evidence>
<keyword evidence="2" id="KW-0268">Exocytosis</keyword>
<dbReference type="EMBL" id="LT934113">
    <property type="protein sequence ID" value="VAH25917.1"/>
    <property type="molecule type" value="Genomic_DNA"/>
</dbReference>
<evidence type="ECO:0000256" key="3">
    <source>
        <dbReference type="SAM" id="MobiDB-lite"/>
    </source>
</evidence>
<dbReference type="SUPFAM" id="SSF50978">
    <property type="entry name" value="WD40 repeat-like"/>
    <property type="match status" value="1"/>
</dbReference>
<reference evidence="5 6" key="1">
    <citation type="submission" date="2017-09" db="EMBL/GenBank/DDBJ databases">
        <authorList>
            <consortium name="International Durum Wheat Genome Sequencing Consortium (IDWGSC)"/>
            <person name="Milanesi L."/>
        </authorList>
    </citation>
    <scope>NUCLEOTIDE SEQUENCE [LARGE SCALE GENOMIC DNA]</scope>
    <source>
        <strain evidence="6">cv. Svevo</strain>
    </source>
</reference>
<dbReference type="InterPro" id="IPR024977">
    <property type="entry name" value="Apc4-like_WD40_dom"/>
</dbReference>
<dbReference type="Proteomes" id="UP000324705">
    <property type="component" value="Chromosome 2A"/>
</dbReference>
<evidence type="ECO:0000256" key="1">
    <source>
        <dbReference type="ARBA" id="ARBA00008070"/>
    </source>
</evidence>
<dbReference type="GO" id="GO:0005737">
    <property type="term" value="C:cytoplasm"/>
    <property type="evidence" value="ECO:0007669"/>
    <property type="project" value="TreeGrafter"/>
</dbReference>
<dbReference type="GO" id="GO:0006887">
    <property type="term" value="P:exocytosis"/>
    <property type="evidence" value="ECO:0007669"/>
    <property type="project" value="UniProtKB-KW"/>
</dbReference>
<evidence type="ECO:0000313" key="6">
    <source>
        <dbReference type="Proteomes" id="UP000324705"/>
    </source>
</evidence>
<comment type="similarity">
    <text evidence="1">Belongs to the WD repeat L(2)GL family.</text>
</comment>
<dbReference type="AlphaFoldDB" id="A0A9R1NJ67"/>
<evidence type="ECO:0000256" key="2">
    <source>
        <dbReference type="ARBA" id="ARBA00022483"/>
    </source>
</evidence>
<dbReference type="PANTHER" id="PTHR10241">
    <property type="entry name" value="LETHAL 2 GIANT LARVAE PROTEIN"/>
    <property type="match status" value="1"/>
</dbReference>
<keyword evidence="6" id="KW-1185">Reference proteome</keyword>
<organism evidence="5 6">
    <name type="scientific">Triticum turgidum subsp. durum</name>
    <name type="common">Durum wheat</name>
    <name type="synonym">Triticum durum</name>
    <dbReference type="NCBI Taxonomy" id="4567"/>
    <lineage>
        <taxon>Eukaryota</taxon>
        <taxon>Viridiplantae</taxon>
        <taxon>Streptophyta</taxon>
        <taxon>Embryophyta</taxon>
        <taxon>Tracheophyta</taxon>
        <taxon>Spermatophyta</taxon>
        <taxon>Magnoliopsida</taxon>
        <taxon>Liliopsida</taxon>
        <taxon>Poales</taxon>
        <taxon>Poaceae</taxon>
        <taxon>BOP clade</taxon>
        <taxon>Pooideae</taxon>
        <taxon>Triticodae</taxon>
        <taxon>Triticeae</taxon>
        <taxon>Triticinae</taxon>
        <taxon>Triticum</taxon>
    </lineage>
</organism>
<feature type="domain" description="Anaphase-promoting complex subunit 4-like WD40" evidence="4">
    <location>
        <begin position="610"/>
        <end position="656"/>
    </location>
</feature>
<dbReference type="Gramene" id="TRITD2Av1G020050.21">
    <property type="protein sequence ID" value="TRITD2Av1G020050.21"/>
    <property type="gene ID" value="TRITD2Av1G020050"/>
</dbReference>
<dbReference type="OMA" id="IARSHEM"/>
<dbReference type="Gene3D" id="2.130.10.10">
    <property type="entry name" value="YVTN repeat-like/Quinoprotein amine dehydrogenase"/>
    <property type="match status" value="2"/>
</dbReference>
<dbReference type="FunFam" id="2.130.10.10:FF:001376">
    <property type="entry name" value="Os07g0693700 protein"/>
    <property type="match status" value="1"/>
</dbReference>
<dbReference type="PANTHER" id="PTHR10241:SF25">
    <property type="entry name" value="TOMOSYN, ISOFORM C"/>
    <property type="match status" value="1"/>
</dbReference>
<proteinExistence type="inferred from homology"/>
<dbReference type="InterPro" id="IPR036322">
    <property type="entry name" value="WD40_repeat_dom_sf"/>
</dbReference>
<dbReference type="InterPro" id="IPR001680">
    <property type="entry name" value="WD40_rpt"/>
</dbReference>
<dbReference type="Pfam" id="PF12894">
    <property type="entry name" value="ANAPC4_WD40"/>
    <property type="match status" value="1"/>
</dbReference>
<dbReference type="GO" id="GO:0045159">
    <property type="term" value="F:myosin II binding"/>
    <property type="evidence" value="ECO:0007669"/>
    <property type="project" value="TreeGrafter"/>
</dbReference>
<name>A0A9R1NJ67_TRITD</name>
<gene>
    <name evidence="5" type="ORF">TRITD_2Av1G020050</name>
</gene>
<evidence type="ECO:0000313" key="5">
    <source>
        <dbReference type="EMBL" id="VAH25917.1"/>
    </source>
</evidence>